<protein>
    <submittedName>
        <fullName evidence="1">Uncharacterized protein</fullName>
    </submittedName>
</protein>
<sequence>MKILRDVKIVLDEKNGNRKTTDVTLISKELHNGTFFSIVNGSGKEITAEHSTIEEALQQLSLSYKII</sequence>
<evidence type="ECO:0000313" key="2">
    <source>
        <dbReference type="Proteomes" id="UP000002214"/>
    </source>
</evidence>
<name>B7HUA8_BACC7</name>
<dbReference type="KEGG" id="bcr:BCAH187_A0650"/>
<gene>
    <name evidence="1" type="ordered locus">BCAH187_A0650</name>
</gene>
<accession>B7HUA8</accession>
<dbReference type="HOGENOM" id="CLU_2803269_0_0_9"/>
<evidence type="ECO:0000313" key="1">
    <source>
        <dbReference type="EMBL" id="ACJ79816.1"/>
    </source>
</evidence>
<dbReference type="AlphaFoldDB" id="B7HUA8"/>
<dbReference type="EMBL" id="CP001177">
    <property type="protein sequence ID" value="ACJ79816.1"/>
    <property type="molecule type" value="Genomic_DNA"/>
</dbReference>
<dbReference type="Proteomes" id="UP000002214">
    <property type="component" value="Chromosome"/>
</dbReference>
<reference evidence="1 2" key="1">
    <citation type="submission" date="2008-10" db="EMBL/GenBank/DDBJ databases">
        <title>Genome sequence of Bacillus cereus AH187.</title>
        <authorList>
            <person name="Dodson R.J."/>
            <person name="Durkin A.S."/>
            <person name="Rosovitz M.J."/>
            <person name="Rasko D.A."/>
            <person name="Kolsto A.B."/>
            <person name="Okstad O.A."/>
            <person name="Ravel J."/>
            <person name="Sutton G."/>
        </authorList>
    </citation>
    <scope>NUCLEOTIDE SEQUENCE [LARGE SCALE GENOMIC DNA]</scope>
    <source>
        <strain evidence="1 2">AH187</strain>
    </source>
</reference>
<organism evidence="1 2">
    <name type="scientific">Bacillus cereus (strain AH187)</name>
    <dbReference type="NCBI Taxonomy" id="405534"/>
    <lineage>
        <taxon>Bacteria</taxon>
        <taxon>Bacillati</taxon>
        <taxon>Bacillota</taxon>
        <taxon>Bacilli</taxon>
        <taxon>Bacillales</taxon>
        <taxon>Bacillaceae</taxon>
        <taxon>Bacillus</taxon>
        <taxon>Bacillus cereus group</taxon>
    </lineage>
</organism>
<proteinExistence type="predicted"/>